<reference evidence="7" key="1">
    <citation type="submission" date="2021-06" db="EMBL/GenBank/DDBJ databases">
        <authorList>
            <person name="Kallberg Y."/>
            <person name="Tangrot J."/>
            <person name="Rosling A."/>
        </authorList>
    </citation>
    <scope>NUCLEOTIDE SEQUENCE</scope>
    <source>
        <strain evidence="7">FL966</strain>
    </source>
</reference>
<dbReference type="Pfam" id="PF00172">
    <property type="entry name" value="Zn_clus"/>
    <property type="match status" value="1"/>
</dbReference>
<evidence type="ECO:0000256" key="3">
    <source>
        <dbReference type="ARBA" id="ARBA00023125"/>
    </source>
</evidence>
<dbReference type="SMART" id="SM00066">
    <property type="entry name" value="GAL4"/>
    <property type="match status" value="1"/>
</dbReference>
<comment type="subcellular location">
    <subcellularLocation>
        <location evidence="1">Nucleus</location>
    </subcellularLocation>
</comment>
<dbReference type="CDD" id="cd00067">
    <property type="entry name" value="GAL4"/>
    <property type="match status" value="1"/>
</dbReference>
<dbReference type="InterPro" id="IPR001138">
    <property type="entry name" value="Zn2Cys6_DnaBD"/>
</dbReference>
<keyword evidence="4" id="KW-0804">Transcription</keyword>
<keyword evidence="2" id="KW-0805">Transcription regulation</keyword>
<protein>
    <submittedName>
        <fullName evidence="7">10241_t:CDS:1</fullName>
    </submittedName>
</protein>
<dbReference type="GO" id="GO:0043565">
    <property type="term" value="F:sequence-specific DNA binding"/>
    <property type="evidence" value="ECO:0007669"/>
    <property type="project" value="TreeGrafter"/>
</dbReference>
<evidence type="ECO:0000256" key="5">
    <source>
        <dbReference type="ARBA" id="ARBA00023242"/>
    </source>
</evidence>
<evidence type="ECO:0000259" key="6">
    <source>
        <dbReference type="SMART" id="SM00066"/>
    </source>
</evidence>
<gene>
    <name evidence="7" type="ORF">CPELLU_LOCUS1363</name>
</gene>
<evidence type="ECO:0000313" key="8">
    <source>
        <dbReference type="Proteomes" id="UP000789759"/>
    </source>
</evidence>
<dbReference type="InterPro" id="IPR051711">
    <property type="entry name" value="Stress_Response_Reg"/>
</dbReference>
<organism evidence="7 8">
    <name type="scientific">Cetraspora pellucida</name>
    <dbReference type="NCBI Taxonomy" id="1433469"/>
    <lineage>
        <taxon>Eukaryota</taxon>
        <taxon>Fungi</taxon>
        <taxon>Fungi incertae sedis</taxon>
        <taxon>Mucoromycota</taxon>
        <taxon>Glomeromycotina</taxon>
        <taxon>Glomeromycetes</taxon>
        <taxon>Diversisporales</taxon>
        <taxon>Gigasporaceae</taxon>
        <taxon>Cetraspora</taxon>
    </lineage>
</organism>
<dbReference type="GO" id="GO:0000981">
    <property type="term" value="F:DNA-binding transcription factor activity, RNA polymerase II-specific"/>
    <property type="evidence" value="ECO:0007669"/>
    <property type="project" value="InterPro"/>
</dbReference>
<keyword evidence="5" id="KW-0539">Nucleus</keyword>
<dbReference type="AlphaFoldDB" id="A0A9N8Z907"/>
<proteinExistence type="predicted"/>
<name>A0A9N8Z907_9GLOM</name>
<dbReference type="Gene3D" id="4.10.240.10">
    <property type="entry name" value="Zn(2)-C6 fungal-type DNA-binding domain"/>
    <property type="match status" value="1"/>
</dbReference>
<evidence type="ECO:0000313" key="7">
    <source>
        <dbReference type="EMBL" id="CAG8477401.1"/>
    </source>
</evidence>
<dbReference type="InterPro" id="IPR036864">
    <property type="entry name" value="Zn2-C6_fun-type_DNA-bd_sf"/>
</dbReference>
<comment type="caution">
    <text evidence="7">The sequence shown here is derived from an EMBL/GenBank/DDBJ whole genome shotgun (WGS) entry which is preliminary data.</text>
</comment>
<dbReference type="Proteomes" id="UP000789759">
    <property type="component" value="Unassembled WGS sequence"/>
</dbReference>
<dbReference type="GO" id="GO:0045944">
    <property type="term" value="P:positive regulation of transcription by RNA polymerase II"/>
    <property type="evidence" value="ECO:0007669"/>
    <property type="project" value="TreeGrafter"/>
</dbReference>
<dbReference type="EMBL" id="CAJVQA010000487">
    <property type="protein sequence ID" value="CAG8477401.1"/>
    <property type="molecule type" value="Genomic_DNA"/>
</dbReference>
<dbReference type="PANTHER" id="PTHR47540">
    <property type="entry name" value="THIAMINE REPRESSIBLE GENES REGULATORY PROTEIN THI5"/>
    <property type="match status" value="1"/>
</dbReference>
<keyword evidence="3" id="KW-0238">DNA-binding</keyword>
<dbReference type="PANTHER" id="PTHR47540:SF2">
    <property type="entry name" value="ZN(II)2CYS6 TRANSCRIPTION FACTOR (EUROFUNG)"/>
    <property type="match status" value="1"/>
</dbReference>
<evidence type="ECO:0000256" key="1">
    <source>
        <dbReference type="ARBA" id="ARBA00004123"/>
    </source>
</evidence>
<dbReference type="GO" id="GO:0008270">
    <property type="term" value="F:zinc ion binding"/>
    <property type="evidence" value="ECO:0007669"/>
    <property type="project" value="InterPro"/>
</dbReference>
<feature type="domain" description="Zn(2)-C6 fungal-type" evidence="6">
    <location>
        <begin position="10"/>
        <end position="55"/>
    </location>
</feature>
<dbReference type="OrthoDB" id="3362851at2759"/>
<dbReference type="SUPFAM" id="SSF57701">
    <property type="entry name" value="Zn2/Cys6 DNA-binding domain"/>
    <property type="match status" value="1"/>
</dbReference>
<sequence>MLTAQTQQRKHVTQACDNCRDNKKKKKCSGELPCETCSRKGHTCSYLKPSLKRGRKPKTHQFGYDDSNNVSNFGNDYNAMQTSSFHNTDCSDAYLLSYETSFENNPCHLIDGMLDISFRKFNDQCDVSNELEFFTNGMLGISFSKSNDQYDVFNELDLFTDGAPSKSPNNND</sequence>
<keyword evidence="8" id="KW-1185">Reference proteome</keyword>
<evidence type="ECO:0000256" key="2">
    <source>
        <dbReference type="ARBA" id="ARBA00023015"/>
    </source>
</evidence>
<evidence type="ECO:0000256" key="4">
    <source>
        <dbReference type="ARBA" id="ARBA00023163"/>
    </source>
</evidence>
<accession>A0A9N8Z907</accession>
<dbReference type="GO" id="GO:0005634">
    <property type="term" value="C:nucleus"/>
    <property type="evidence" value="ECO:0007669"/>
    <property type="project" value="UniProtKB-SubCell"/>
</dbReference>